<reference evidence="1 2" key="1">
    <citation type="submission" date="2021-06" db="EMBL/GenBank/DDBJ databases">
        <title>Caerostris darwini draft genome.</title>
        <authorList>
            <person name="Kono N."/>
            <person name="Arakawa K."/>
        </authorList>
    </citation>
    <scope>NUCLEOTIDE SEQUENCE [LARGE SCALE GENOMIC DNA]</scope>
</reference>
<dbReference type="EMBL" id="BPLQ01010518">
    <property type="protein sequence ID" value="GIY51287.1"/>
    <property type="molecule type" value="Genomic_DNA"/>
</dbReference>
<evidence type="ECO:0000313" key="1">
    <source>
        <dbReference type="EMBL" id="GIY51287.1"/>
    </source>
</evidence>
<protein>
    <submittedName>
        <fullName evidence="1">Uncharacterized protein</fullName>
    </submittedName>
</protein>
<evidence type="ECO:0000313" key="2">
    <source>
        <dbReference type="Proteomes" id="UP001054837"/>
    </source>
</evidence>
<gene>
    <name evidence="1" type="ORF">CDAR_69211</name>
</gene>
<proteinExistence type="predicted"/>
<accession>A0AAV4U0M7</accession>
<dbReference type="Proteomes" id="UP001054837">
    <property type="component" value="Unassembled WGS sequence"/>
</dbReference>
<name>A0AAV4U0M7_9ARAC</name>
<keyword evidence="2" id="KW-1185">Reference proteome</keyword>
<dbReference type="AlphaFoldDB" id="A0AAV4U0M7"/>
<sequence length="98" mass="11633">MVVNKRETLLIFYKKKFFLVAKSSESGIIPKNGLSSSFFEIARCYGSPQLNSHLSHQPKEMESVLNTRCLFVPFCWHHLQMFPFWRVEWFFVNGDLRE</sequence>
<organism evidence="1 2">
    <name type="scientific">Caerostris darwini</name>
    <dbReference type="NCBI Taxonomy" id="1538125"/>
    <lineage>
        <taxon>Eukaryota</taxon>
        <taxon>Metazoa</taxon>
        <taxon>Ecdysozoa</taxon>
        <taxon>Arthropoda</taxon>
        <taxon>Chelicerata</taxon>
        <taxon>Arachnida</taxon>
        <taxon>Araneae</taxon>
        <taxon>Araneomorphae</taxon>
        <taxon>Entelegynae</taxon>
        <taxon>Araneoidea</taxon>
        <taxon>Araneidae</taxon>
        <taxon>Caerostris</taxon>
    </lineage>
</organism>
<comment type="caution">
    <text evidence="1">The sequence shown here is derived from an EMBL/GenBank/DDBJ whole genome shotgun (WGS) entry which is preliminary data.</text>
</comment>